<reference evidence="1" key="1">
    <citation type="submission" date="2018-05" db="EMBL/GenBank/DDBJ databases">
        <title>Draft genome of Mucuna pruriens seed.</title>
        <authorList>
            <person name="Nnadi N.E."/>
            <person name="Vos R."/>
            <person name="Hasami M.H."/>
            <person name="Devisetty U.K."/>
            <person name="Aguiy J.C."/>
        </authorList>
    </citation>
    <scope>NUCLEOTIDE SEQUENCE [LARGE SCALE GENOMIC DNA]</scope>
    <source>
        <strain evidence="1">JCA_2017</strain>
    </source>
</reference>
<dbReference type="OrthoDB" id="1739513at2759"/>
<protein>
    <submittedName>
        <fullName evidence="1">Uncharacterized protein</fullName>
    </submittedName>
</protein>
<sequence>MKNFGFPVSDLHFLNREKHQCSIVHHRKRRENESKEMLGLIWFGRDGVGLGRDDLIAAESPYDRSKSISADPAKEEECIIYDSSLRTSVHMSTGVTPYSLVYGIEAVLPVEVEIPSLRVLAEAELDEFEWV</sequence>
<evidence type="ECO:0000313" key="1">
    <source>
        <dbReference type="EMBL" id="RDX72906.1"/>
    </source>
</evidence>
<keyword evidence="2" id="KW-1185">Reference proteome</keyword>
<accession>A0A371F3P2</accession>
<name>A0A371F3P2_MUCPR</name>
<comment type="caution">
    <text evidence="1">The sequence shown here is derived from an EMBL/GenBank/DDBJ whole genome shotgun (WGS) entry which is preliminary data.</text>
</comment>
<dbReference type="Proteomes" id="UP000257109">
    <property type="component" value="Unassembled WGS sequence"/>
</dbReference>
<proteinExistence type="predicted"/>
<dbReference type="EMBL" id="QJKJ01010715">
    <property type="protein sequence ID" value="RDX72906.1"/>
    <property type="molecule type" value="Genomic_DNA"/>
</dbReference>
<organism evidence="1 2">
    <name type="scientific">Mucuna pruriens</name>
    <name type="common">Velvet bean</name>
    <name type="synonym">Dolichos pruriens</name>
    <dbReference type="NCBI Taxonomy" id="157652"/>
    <lineage>
        <taxon>Eukaryota</taxon>
        <taxon>Viridiplantae</taxon>
        <taxon>Streptophyta</taxon>
        <taxon>Embryophyta</taxon>
        <taxon>Tracheophyta</taxon>
        <taxon>Spermatophyta</taxon>
        <taxon>Magnoliopsida</taxon>
        <taxon>eudicotyledons</taxon>
        <taxon>Gunneridae</taxon>
        <taxon>Pentapetalae</taxon>
        <taxon>rosids</taxon>
        <taxon>fabids</taxon>
        <taxon>Fabales</taxon>
        <taxon>Fabaceae</taxon>
        <taxon>Papilionoideae</taxon>
        <taxon>50 kb inversion clade</taxon>
        <taxon>NPAAA clade</taxon>
        <taxon>indigoferoid/millettioid clade</taxon>
        <taxon>Phaseoleae</taxon>
        <taxon>Mucuna</taxon>
    </lineage>
</organism>
<evidence type="ECO:0000313" key="2">
    <source>
        <dbReference type="Proteomes" id="UP000257109"/>
    </source>
</evidence>
<dbReference type="AlphaFoldDB" id="A0A371F3P2"/>
<feature type="non-terminal residue" evidence="1">
    <location>
        <position position="1"/>
    </location>
</feature>
<gene>
    <name evidence="1" type="ORF">CR513_47550</name>
</gene>